<feature type="non-terminal residue" evidence="2">
    <location>
        <position position="1"/>
    </location>
</feature>
<evidence type="ECO:0000313" key="2">
    <source>
        <dbReference type="EMBL" id="MFD2414188.1"/>
    </source>
</evidence>
<reference evidence="3" key="1">
    <citation type="journal article" date="2019" name="Int. J. Syst. Evol. Microbiol.">
        <title>The Global Catalogue of Microorganisms (GCM) 10K type strain sequencing project: providing services to taxonomists for standard genome sequencing and annotation.</title>
        <authorList>
            <consortium name="The Broad Institute Genomics Platform"/>
            <consortium name="The Broad Institute Genome Sequencing Center for Infectious Disease"/>
            <person name="Wu L."/>
            <person name="Ma J."/>
        </authorList>
    </citation>
    <scope>NUCLEOTIDE SEQUENCE [LARGE SCALE GENOMIC DNA]</scope>
    <source>
        <strain evidence="3">CCM 8725</strain>
    </source>
</reference>
<accession>A0ABW5FGN9</accession>
<gene>
    <name evidence="2" type="ORF">ACFSX3_30480</name>
</gene>
<evidence type="ECO:0000313" key="3">
    <source>
        <dbReference type="Proteomes" id="UP001597448"/>
    </source>
</evidence>
<evidence type="ECO:0008006" key="4">
    <source>
        <dbReference type="Google" id="ProtNLM"/>
    </source>
</evidence>
<evidence type="ECO:0000256" key="1">
    <source>
        <dbReference type="SAM" id="MobiDB-lite"/>
    </source>
</evidence>
<protein>
    <recommendedName>
        <fullName evidence="4">Phage tail tape measure protein</fullName>
    </recommendedName>
</protein>
<organism evidence="2 3">
    <name type="scientific">Paenibacillus rhizoplanae</name>
    <dbReference type="NCBI Taxonomy" id="1917181"/>
    <lineage>
        <taxon>Bacteria</taxon>
        <taxon>Bacillati</taxon>
        <taxon>Bacillota</taxon>
        <taxon>Bacilli</taxon>
        <taxon>Bacillales</taxon>
        <taxon>Paenibacillaceae</taxon>
        <taxon>Paenibacillus</taxon>
    </lineage>
</organism>
<feature type="region of interest" description="Disordered" evidence="1">
    <location>
        <begin position="212"/>
        <end position="242"/>
    </location>
</feature>
<dbReference type="Proteomes" id="UP001597448">
    <property type="component" value="Unassembled WGS sequence"/>
</dbReference>
<comment type="caution">
    <text evidence="2">The sequence shown here is derived from an EMBL/GenBank/DDBJ whole genome shotgun (WGS) entry which is preliminary data.</text>
</comment>
<proteinExistence type="predicted"/>
<dbReference type="EMBL" id="JBHUKY010000090">
    <property type="protein sequence ID" value="MFD2414188.1"/>
    <property type="molecule type" value="Genomic_DNA"/>
</dbReference>
<feature type="non-terminal residue" evidence="2">
    <location>
        <position position="242"/>
    </location>
</feature>
<name>A0ABW5FGN9_9BACL</name>
<keyword evidence="3" id="KW-1185">Reference proteome</keyword>
<sequence>QRLYLWQQLRNRYGKDSEYYAKADEQARAARKDVASATEKETKDTYDKRVDLIDKEARRLEDSGAAEADVAAFKVAEWTKLRGQYAKDSEYYEKADEQLYQSRKTLIENTSKLAEALVKAEKTRIDTAKKTDLEAIEARKKAYVDAQDEKIAAIDELLAKEQTLNTDADYGTQIAEKNARIAELASAVGPEGIAEREQAIKERDRMVLEHDRDLRKRELDSQKTALQKEKETQLTAYDREKA</sequence>